<dbReference type="OrthoDB" id="1451611at2"/>
<accession>A0A4R5AX59</accession>
<name>A0A4R5AX59_9FLAO</name>
<gene>
    <name evidence="1" type="ORF">E0F89_06025</name>
</gene>
<dbReference type="AlphaFoldDB" id="A0A4R5AX59"/>
<keyword evidence="2" id="KW-1185">Reference proteome</keyword>
<dbReference type="Proteomes" id="UP000295278">
    <property type="component" value="Unassembled WGS sequence"/>
</dbReference>
<dbReference type="EMBL" id="SMFM01000002">
    <property type="protein sequence ID" value="TDD77155.1"/>
    <property type="molecule type" value="Genomic_DNA"/>
</dbReference>
<comment type="caution">
    <text evidence="1">The sequence shown here is derived from an EMBL/GenBank/DDBJ whole genome shotgun (WGS) entry which is preliminary data.</text>
</comment>
<evidence type="ECO:0000313" key="1">
    <source>
        <dbReference type="EMBL" id="TDD77155.1"/>
    </source>
</evidence>
<dbReference type="RefSeq" id="WP_131908951.1">
    <property type="nucleotide sequence ID" value="NZ_SMFM01000002.1"/>
</dbReference>
<reference evidence="1 2" key="1">
    <citation type="submission" date="2019-03" db="EMBL/GenBank/DDBJ databases">
        <title>Flavobacterium AT-3-2 sp. nov., isolated from arctic soil.</title>
        <authorList>
            <person name="Chaudhary D.K."/>
        </authorList>
    </citation>
    <scope>NUCLEOTIDE SEQUENCE [LARGE SCALE GENOMIC DNA]</scope>
    <source>
        <strain evidence="1 2">AT-3-2</strain>
    </source>
</reference>
<protein>
    <submittedName>
        <fullName evidence="1">Uncharacterized protein</fullName>
    </submittedName>
</protein>
<sequence length="100" mass="11504">MVGITIDSFILLIEAIRLQILKDRNNAVTLAEIFNSDGMNPYDNSILIKAIISFLQTHFPKQDGFCMIEHYCFEMNFGKIGEELIITVEALWHDLNKNQN</sequence>
<evidence type="ECO:0000313" key="2">
    <source>
        <dbReference type="Proteomes" id="UP000295278"/>
    </source>
</evidence>
<organism evidence="1 2">
    <name type="scientific">Flavobacterium caseinilyticum</name>
    <dbReference type="NCBI Taxonomy" id="2541732"/>
    <lineage>
        <taxon>Bacteria</taxon>
        <taxon>Pseudomonadati</taxon>
        <taxon>Bacteroidota</taxon>
        <taxon>Flavobacteriia</taxon>
        <taxon>Flavobacteriales</taxon>
        <taxon>Flavobacteriaceae</taxon>
        <taxon>Flavobacterium</taxon>
    </lineage>
</organism>
<proteinExistence type="predicted"/>